<evidence type="ECO:0000313" key="13">
    <source>
        <dbReference type="EMBL" id="XCN73246.1"/>
    </source>
</evidence>
<protein>
    <recommendedName>
        <fullName evidence="4 9">Trigger factor</fullName>
        <shortName evidence="9">TF</shortName>
        <ecNumber evidence="3 9">5.2.1.8</ecNumber>
    </recommendedName>
    <alternativeName>
        <fullName evidence="8 9">PPIase</fullName>
    </alternativeName>
</protein>
<dbReference type="EC" id="5.2.1.8" evidence="3 9"/>
<evidence type="ECO:0000259" key="10">
    <source>
        <dbReference type="Pfam" id="PF00254"/>
    </source>
</evidence>
<reference evidence="13" key="1">
    <citation type="journal article" date="2024" name="Syst. Appl. Microbiol.">
        <title>First single-strain enrichments of Electrothrix cable bacteria, description of E. aestuarii sp. nov. and E. rattekaaiensis sp. nov., and proposal of a cable bacteria taxonomy following the rules of the SeqCode.</title>
        <authorList>
            <person name="Plum-Jensen L.E."/>
            <person name="Schramm A."/>
            <person name="Marshall I.P.G."/>
        </authorList>
    </citation>
    <scope>NUCLEOTIDE SEQUENCE</scope>
    <source>
        <strain evidence="13">Rat1</strain>
    </source>
</reference>
<evidence type="ECO:0000256" key="5">
    <source>
        <dbReference type="ARBA" id="ARBA00023110"/>
    </source>
</evidence>
<dbReference type="Pfam" id="PF05698">
    <property type="entry name" value="Trigger_C"/>
    <property type="match status" value="1"/>
</dbReference>
<gene>
    <name evidence="9 13" type="primary">tig</name>
    <name evidence="13" type="ORF">Q3M24_00330</name>
</gene>
<evidence type="ECO:0000256" key="9">
    <source>
        <dbReference type="HAMAP-Rule" id="MF_00303"/>
    </source>
</evidence>
<dbReference type="PANTHER" id="PTHR30560:SF3">
    <property type="entry name" value="TRIGGER FACTOR-LIKE PROTEIN TIG, CHLOROPLASTIC"/>
    <property type="match status" value="1"/>
</dbReference>
<keyword evidence="9" id="KW-0963">Cytoplasm</keyword>
<evidence type="ECO:0000256" key="6">
    <source>
        <dbReference type="ARBA" id="ARBA00023186"/>
    </source>
</evidence>
<dbReference type="HAMAP" id="MF_00303">
    <property type="entry name" value="Trigger_factor_Tig"/>
    <property type="match status" value="1"/>
</dbReference>
<evidence type="ECO:0000256" key="3">
    <source>
        <dbReference type="ARBA" id="ARBA00013194"/>
    </source>
</evidence>
<name>A0AAU8LWK7_9BACT</name>
<dbReference type="InterPro" id="IPR036611">
    <property type="entry name" value="Trigger_fac_ribosome-bd_sf"/>
</dbReference>
<evidence type="ECO:0000259" key="11">
    <source>
        <dbReference type="Pfam" id="PF05697"/>
    </source>
</evidence>
<dbReference type="InterPro" id="IPR001179">
    <property type="entry name" value="PPIase_FKBP_dom"/>
</dbReference>
<feature type="domain" description="PPIase FKBP-type" evidence="10">
    <location>
        <begin position="160"/>
        <end position="239"/>
    </location>
</feature>
<evidence type="ECO:0000259" key="12">
    <source>
        <dbReference type="Pfam" id="PF05698"/>
    </source>
</evidence>
<dbReference type="Gene3D" id="3.10.50.40">
    <property type="match status" value="1"/>
</dbReference>
<keyword evidence="7 9" id="KW-0413">Isomerase</keyword>
<comment type="subcellular location">
    <subcellularLocation>
        <location evidence="9">Cytoplasm</location>
    </subcellularLocation>
    <text evidence="9">About half TF is bound to the ribosome near the polypeptide exit tunnel while the other half is free in the cytoplasm.</text>
</comment>
<dbReference type="EMBL" id="CP159373">
    <property type="protein sequence ID" value="XCN73246.1"/>
    <property type="molecule type" value="Genomic_DNA"/>
</dbReference>
<dbReference type="Gene3D" id="3.30.70.1050">
    <property type="entry name" value="Trigger factor ribosome-binding domain"/>
    <property type="match status" value="1"/>
</dbReference>
<keyword evidence="9" id="KW-0131">Cell cycle</keyword>
<evidence type="ECO:0000256" key="8">
    <source>
        <dbReference type="ARBA" id="ARBA00029986"/>
    </source>
</evidence>
<dbReference type="SUPFAM" id="SSF109998">
    <property type="entry name" value="Triger factor/SurA peptide-binding domain-like"/>
    <property type="match status" value="1"/>
</dbReference>
<dbReference type="SUPFAM" id="SSF54534">
    <property type="entry name" value="FKBP-like"/>
    <property type="match status" value="1"/>
</dbReference>
<dbReference type="InterPro" id="IPR008881">
    <property type="entry name" value="Trigger_fac_ribosome-bd_bac"/>
</dbReference>
<evidence type="ECO:0000256" key="1">
    <source>
        <dbReference type="ARBA" id="ARBA00000971"/>
    </source>
</evidence>
<evidence type="ECO:0000256" key="7">
    <source>
        <dbReference type="ARBA" id="ARBA00023235"/>
    </source>
</evidence>
<dbReference type="InterPro" id="IPR037041">
    <property type="entry name" value="Trigger_fac_C_sf"/>
</dbReference>
<dbReference type="GO" id="GO:0043335">
    <property type="term" value="P:protein unfolding"/>
    <property type="evidence" value="ECO:0007669"/>
    <property type="project" value="TreeGrafter"/>
</dbReference>
<dbReference type="GO" id="GO:0044183">
    <property type="term" value="F:protein folding chaperone"/>
    <property type="evidence" value="ECO:0007669"/>
    <property type="project" value="TreeGrafter"/>
</dbReference>
<keyword evidence="9" id="KW-0132">Cell division</keyword>
<proteinExistence type="inferred from homology"/>
<dbReference type="Pfam" id="PF05697">
    <property type="entry name" value="Trigger_N"/>
    <property type="match status" value="1"/>
</dbReference>
<dbReference type="SUPFAM" id="SSF102735">
    <property type="entry name" value="Trigger factor ribosome-binding domain"/>
    <property type="match status" value="1"/>
</dbReference>
<comment type="similarity">
    <text evidence="2 9">Belongs to the FKBP-type PPIase family. Tig subfamily.</text>
</comment>
<dbReference type="GO" id="GO:0003755">
    <property type="term" value="F:peptidyl-prolyl cis-trans isomerase activity"/>
    <property type="evidence" value="ECO:0007669"/>
    <property type="project" value="UniProtKB-UniRule"/>
</dbReference>
<dbReference type="InterPro" id="IPR046357">
    <property type="entry name" value="PPIase_dom_sf"/>
</dbReference>
<dbReference type="GO" id="GO:0043022">
    <property type="term" value="F:ribosome binding"/>
    <property type="evidence" value="ECO:0007669"/>
    <property type="project" value="TreeGrafter"/>
</dbReference>
<dbReference type="AlphaFoldDB" id="A0AAU8LWK7"/>
<comment type="function">
    <text evidence="9">Involved in protein export. Acts as a chaperone by maintaining the newly synthesized protein in an open conformation. Functions as a peptidyl-prolyl cis-trans isomerase.</text>
</comment>
<dbReference type="GO" id="GO:0051083">
    <property type="term" value="P:'de novo' cotranslational protein folding"/>
    <property type="evidence" value="ECO:0007669"/>
    <property type="project" value="TreeGrafter"/>
</dbReference>
<sequence length="445" mass="51130">MDVAIEEVSELARKVTVTLPAEDVVKELDKKYAELKKEVTLKGFRRGKAPMSILKKNFKSRVEPEVAEKLVQDTYFDAIEEKKIDVIVHPEIQETTFADDGSFTYVAMVEVKPEFELNEYKGLEIAKPNTEVSDAEVDKKIEELRRNKAVLRSAEDDHEIAMDDIVTIDFQGFHEDKALKEVRNEDFSVDMGTGYLGEDFEERLLGVKKGGSILYESDFPEDFQNPIMAGKTIEFKVDVKDIKVRIKPELDDEFAKDIDEKHETLADLREAIATDLKEEKESAVEGDLNDRIMQKLLELNNDFPLPQRTVAYEIQEMIKQTEENLKRAGQTLESAGISKDKLVEHHRETAEKRVRGDFILKKVAELEELILTEEDLEQGYSRIANEYNMTVENVKGYFKRREEIMPFMAELLNEKILNFLRDAANLVEETETDTEENGEEATQDA</sequence>
<dbReference type="InterPro" id="IPR005215">
    <property type="entry name" value="Trig_fac"/>
</dbReference>
<feature type="domain" description="Trigger factor C-terminal" evidence="12">
    <location>
        <begin position="264"/>
        <end position="420"/>
    </location>
</feature>
<dbReference type="Pfam" id="PF00254">
    <property type="entry name" value="FKBP_C"/>
    <property type="match status" value="1"/>
</dbReference>
<dbReference type="GO" id="GO:0015031">
    <property type="term" value="P:protein transport"/>
    <property type="evidence" value="ECO:0007669"/>
    <property type="project" value="UniProtKB-UniRule"/>
</dbReference>
<dbReference type="NCBIfam" id="TIGR00115">
    <property type="entry name" value="tig"/>
    <property type="match status" value="1"/>
</dbReference>
<dbReference type="KEGG" id="eaj:Q3M24_00330"/>
<feature type="domain" description="Trigger factor ribosome-binding bacterial" evidence="11">
    <location>
        <begin position="1"/>
        <end position="144"/>
    </location>
</feature>
<dbReference type="PANTHER" id="PTHR30560">
    <property type="entry name" value="TRIGGER FACTOR CHAPERONE AND PEPTIDYL-PROLYL CIS/TRANS ISOMERASE"/>
    <property type="match status" value="1"/>
</dbReference>
<dbReference type="GO" id="GO:0051301">
    <property type="term" value="P:cell division"/>
    <property type="evidence" value="ECO:0007669"/>
    <property type="project" value="UniProtKB-KW"/>
</dbReference>
<organism evidence="13">
    <name type="scientific">Candidatus Electrothrix aestuarii</name>
    <dbReference type="NCBI Taxonomy" id="3062594"/>
    <lineage>
        <taxon>Bacteria</taxon>
        <taxon>Pseudomonadati</taxon>
        <taxon>Thermodesulfobacteriota</taxon>
        <taxon>Desulfobulbia</taxon>
        <taxon>Desulfobulbales</taxon>
        <taxon>Desulfobulbaceae</taxon>
        <taxon>Candidatus Electrothrix</taxon>
    </lineage>
</organism>
<keyword evidence="6 9" id="KW-0143">Chaperone</keyword>
<dbReference type="InterPro" id="IPR008880">
    <property type="entry name" value="Trigger_fac_C"/>
</dbReference>
<reference evidence="13" key="2">
    <citation type="submission" date="2024-06" db="EMBL/GenBank/DDBJ databases">
        <authorList>
            <person name="Plum-Jensen L.E."/>
            <person name="Schramm A."/>
            <person name="Marshall I.P.G."/>
        </authorList>
    </citation>
    <scope>NUCLEOTIDE SEQUENCE</scope>
    <source>
        <strain evidence="13">Rat1</strain>
    </source>
</reference>
<dbReference type="Gene3D" id="1.10.3120.10">
    <property type="entry name" value="Trigger factor, C-terminal domain"/>
    <property type="match status" value="1"/>
</dbReference>
<evidence type="ECO:0000256" key="2">
    <source>
        <dbReference type="ARBA" id="ARBA00005464"/>
    </source>
</evidence>
<keyword evidence="5 9" id="KW-0697">Rotamase</keyword>
<comment type="domain">
    <text evidence="9">Consists of 3 domains; the N-terminus binds the ribosome, the middle domain has PPIase activity, while the C-terminus has intrinsic chaperone activity on its own.</text>
</comment>
<accession>A0AAU8LWK7</accession>
<comment type="catalytic activity">
    <reaction evidence="1 9">
        <text>[protein]-peptidylproline (omega=180) = [protein]-peptidylproline (omega=0)</text>
        <dbReference type="Rhea" id="RHEA:16237"/>
        <dbReference type="Rhea" id="RHEA-COMP:10747"/>
        <dbReference type="Rhea" id="RHEA-COMP:10748"/>
        <dbReference type="ChEBI" id="CHEBI:83833"/>
        <dbReference type="ChEBI" id="CHEBI:83834"/>
        <dbReference type="EC" id="5.2.1.8"/>
    </reaction>
</comment>
<evidence type="ECO:0000256" key="4">
    <source>
        <dbReference type="ARBA" id="ARBA00016902"/>
    </source>
</evidence>
<dbReference type="InterPro" id="IPR027304">
    <property type="entry name" value="Trigger_fact/SurA_dom_sf"/>
</dbReference>
<dbReference type="GO" id="GO:0005737">
    <property type="term" value="C:cytoplasm"/>
    <property type="evidence" value="ECO:0007669"/>
    <property type="project" value="UniProtKB-SubCell"/>
</dbReference>
<dbReference type="PIRSF" id="PIRSF003095">
    <property type="entry name" value="Trigger_factor"/>
    <property type="match status" value="1"/>
</dbReference>